<dbReference type="EMBL" id="SRMQ01000002">
    <property type="protein sequence ID" value="TGJ77456.1"/>
    <property type="molecule type" value="Genomic_DNA"/>
</dbReference>
<reference evidence="2 3" key="1">
    <citation type="submission" date="2019-04" db="EMBL/GenBank/DDBJ databases">
        <authorList>
            <person name="Poehlein A."/>
            <person name="Bengelsdorf F.R."/>
            <person name="Duerre P."/>
            <person name="Daniel R."/>
        </authorList>
    </citation>
    <scope>NUCLEOTIDE SEQUENCE [LARGE SCALE GENOMIC DNA]</scope>
    <source>
        <strain evidence="2 3">BS-1</strain>
    </source>
</reference>
<organism evidence="2 3">
    <name type="scientific">Caproiciproducens galactitolivorans</name>
    <dbReference type="NCBI Taxonomy" id="642589"/>
    <lineage>
        <taxon>Bacteria</taxon>
        <taxon>Bacillati</taxon>
        <taxon>Bacillota</taxon>
        <taxon>Clostridia</taxon>
        <taxon>Eubacteriales</taxon>
        <taxon>Acutalibacteraceae</taxon>
        <taxon>Caproiciproducens</taxon>
    </lineage>
</organism>
<proteinExistence type="predicted"/>
<evidence type="ECO:0000313" key="2">
    <source>
        <dbReference type="EMBL" id="TGJ77456.1"/>
    </source>
</evidence>
<evidence type="ECO:0000313" key="3">
    <source>
        <dbReference type="Proteomes" id="UP000297714"/>
    </source>
</evidence>
<protein>
    <submittedName>
        <fullName evidence="2">Uncharacterized protein</fullName>
    </submittedName>
</protein>
<keyword evidence="1" id="KW-0812">Transmembrane</keyword>
<feature type="transmembrane region" description="Helical" evidence="1">
    <location>
        <begin position="6"/>
        <end position="25"/>
    </location>
</feature>
<keyword evidence="3" id="KW-1185">Reference proteome</keyword>
<accession>A0A4Z0YIL5</accession>
<dbReference type="RefSeq" id="WP_135658007.1">
    <property type="nucleotide sequence ID" value="NZ_SRMQ01000002.1"/>
</dbReference>
<sequence>MPRNIAFIISMVAVIFIVIIMILQAKQGSLNIKSKTVGDGQYGDARLATQKELEPENIPVQE</sequence>
<name>A0A4Z0YIL5_9FIRM</name>
<dbReference type="Proteomes" id="UP000297714">
    <property type="component" value="Unassembled WGS sequence"/>
</dbReference>
<keyword evidence="1" id="KW-1133">Transmembrane helix</keyword>
<dbReference type="AlphaFoldDB" id="A0A4Z0YIL5"/>
<keyword evidence="1" id="KW-0472">Membrane</keyword>
<comment type="caution">
    <text evidence="2">The sequence shown here is derived from an EMBL/GenBank/DDBJ whole genome shotgun (WGS) entry which is preliminary data.</text>
</comment>
<gene>
    <name evidence="2" type="ORF">CAGA_08260</name>
</gene>
<evidence type="ECO:0000256" key="1">
    <source>
        <dbReference type="SAM" id="Phobius"/>
    </source>
</evidence>